<dbReference type="CDD" id="cd12148">
    <property type="entry name" value="fungal_TF_MHR"/>
    <property type="match status" value="1"/>
</dbReference>
<dbReference type="AlphaFoldDB" id="A0A9N9UCD3"/>
<dbReference type="Gene3D" id="4.10.240.10">
    <property type="entry name" value="Zn(2)-C6 fungal-type DNA-binding domain"/>
    <property type="match status" value="1"/>
</dbReference>
<evidence type="ECO:0000256" key="5">
    <source>
        <dbReference type="SAM" id="MobiDB-lite"/>
    </source>
</evidence>
<dbReference type="Pfam" id="PF00172">
    <property type="entry name" value="Zn_clus"/>
    <property type="match status" value="1"/>
</dbReference>
<dbReference type="InterPro" id="IPR001138">
    <property type="entry name" value="Zn2Cys6_DnaBD"/>
</dbReference>
<organism evidence="7 8">
    <name type="scientific">Clonostachys byssicola</name>
    <dbReference type="NCBI Taxonomy" id="160290"/>
    <lineage>
        <taxon>Eukaryota</taxon>
        <taxon>Fungi</taxon>
        <taxon>Dikarya</taxon>
        <taxon>Ascomycota</taxon>
        <taxon>Pezizomycotina</taxon>
        <taxon>Sordariomycetes</taxon>
        <taxon>Hypocreomycetidae</taxon>
        <taxon>Hypocreales</taxon>
        <taxon>Bionectriaceae</taxon>
        <taxon>Clonostachys</taxon>
    </lineage>
</organism>
<evidence type="ECO:0000313" key="8">
    <source>
        <dbReference type="Proteomes" id="UP000754883"/>
    </source>
</evidence>
<dbReference type="InterPro" id="IPR051127">
    <property type="entry name" value="Fungal_SecMet_Regulators"/>
</dbReference>
<feature type="domain" description="Zn(2)-C6 fungal-type" evidence="6">
    <location>
        <begin position="42"/>
        <end position="71"/>
    </location>
</feature>
<keyword evidence="1" id="KW-0479">Metal-binding</keyword>
<reference evidence="8" key="1">
    <citation type="submission" date="2019-06" db="EMBL/GenBank/DDBJ databases">
        <authorList>
            <person name="Broberg M."/>
        </authorList>
    </citation>
    <scope>NUCLEOTIDE SEQUENCE [LARGE SCALE GENOMIC DNA]</scope>
</reference>
<dbReference type="GO" id="GO:0000981">
    <property type="term" value="F:DNA-binding transcription factor activity, RNA polymerase II-specific"/>
    <property type="evidence" value="ECO:0007669"/>
    <property type="project" value="InterPro"/>
</dbReference>
<proteinExistence type="predicted"/>
<feature type="non-terminal residue" evidence="7">
    <location>
        <position position="656"/>
    </location>
</feature>
<dbReference type="GO" id="GO:0006351">
    <property type="term" value="P:DNA-templated transcription"/>
    <property type="evidence" value="ECO:0007669"/>
    <property type="project" value="InterPro"/>
</dbReference>
<keyword evidence="4" id="KW-0539">Nucleus</keyword>
<protein>
    <recommendedName>
        <fullName evidence="6">Zn(2)-C6 fungal-type domain-containing protein</fullName>
    </recommendedName>
</protein>
<comment type="caution">
    <text evidence="7">The sequence shown here is derived from an EMBL/GenBank/DDBJ whole genome shotgun (WGS) entry which is preliminary data.</text>
</comment>
<keyword evidence="2" id="KW-0805">Transcription regulation</keyword>
<evidence type="ECO:0000259" key="6">
    <source>
        <dbReference type="PROSITE" id="PS50048"/>
    </source>
</evidence>
<dbReference type="InterPro" id="IPR036864">
    <property type="entry name" value="Zn2-C6_fun-type_DNA-bd_sf"/>
</dbReference>
<dbReference type="GO" id="GO:0003677">
    <property type="term" value="F:DNA binding"/>
    <property type="evidence" value="ECO:0007669"/>
    <property type="project" value="InterPro"/>
</dbReference>
<dbReference type="SUPFAM" id="SSF57701">
    <property type="entry name" value="Zn2/Cys6 DNA-binding domain"/>
    <property type="match status" value="1"/>
</dbReference>
<evidence type="ECO:0000256" key="2">
    <source>
        <dbReference type="ARBA" id="ARBA00023015"/>
    </source>
</evidence>
<evidence type="ECO:0000256" key="4">
    <source>
        <dbReference type="ARBA" id="ARBA00023242"/>
    </source>
</evidence>
<keyword evidence="3" id="KW-0804">Transcription</keyword>
<reference evidence="7 8" key="2">
    <citation type="submission" date="2021-10" db="EMBL/GenBank/DDBJ databases">
        <authorList>
            <person name="Piombo E."/>
        </authorList>
    </citation>
    <scope>NUCLEOTIDE SEQUENCE [LARGE SCALE GENOMIC DNA]</scope>
</reference>
<dbReference type="PANTHER" id="PTHR47424">
    <property type="entry name" value="REGULATORY PROTEIN GAL4"/>
    <property type="match status" value="1"/>
</dbReference>
<evidence type="ECO:0000256" key="3">
    <source>
        <dbReference type="ARBA" id="ARBA00023163"/>
    </source>
</evidence>
<gene>
    <name evidence="7" type="ORF">CBYS24578_00015003</name>
</gene>
<dbReference type="GO" id="GO:0008270">
    <property type="term" value="F:zinc ion binding"/>
    <property type="evidence" value="ECO:0007669"/>
    <property type="project" value="InterPro"/>
</dbReference>
<dbReference type="OrthoDB" id="3266505at2759"/>
<dbReference type="PROSITE" id="PS50048">
    <property type="entry name" value="ZN2_CY6_FUNGAL_2"/>
    <property type="match status" value="1"/>
</dbReference>
<keyword evidence="8" id="KW-1185">Reference proteome</keyword>
<dbReference type="PANTHER" id="PTHR47424:SF6">
    <property type="entry name" value="PROLINE UTILIZATION TRANS-ACTIVATOR"/>
    <property type="match status" value="1"/>
</dbReference>
<dbReference type="EMBL" id="CABFNO020001436">
    <property type="protein sequence ID" value="CAG9987775.1"/>
    <property type="molecule type" value="Genomic_DNA"/>
</dbReference>
<dbReference type="CDD" id="cd00067">
    <property type="entry name" value="GAL4"/>
    <property type="match status" value="1"/>
</dbReference>
<dbReference type="Proteomes" id="UP000754883">
    <property type="component" value="Unassembled WGS sequence"/>
</dbReference>
<feature type="region of interest" description="Disordered" evidence="5">
    <location>
        <begin position="1"/>
        <end position="22"/>
    </location>
</feature>
<name>A0A9N9UCD3_9HYPO</name>
<dbReference type="InterPro" id="IPR007219">
    <property type="entry name" value="XnlR_reg_dom"/>
</dbReference>
<evidence type="ECO:0000313" key="7">
    <source>
        <dbReference type="EMBL" id="CAG9987775.1"/>
    </source>
</evidence>
<dbReference type="Pfam" id="PF04082">
    <property type="entry name" value="Fungal_trans"/>
    <property type="match status" value="1"/>
</dbReference>
<accession>A0A9N9UCD3</accession>
<evidence type="ECO:0000256" key="1">
    <source>
        <dbReference type="ARBA" id="ARBA00022723"/>
    </source>
</evidence>
<dbReference type="SMART" id="SM00906">
    <property type="entry name" value="Fungal_trans"/>
    <property type="match status" value="1"/>
</dbReference>
<sequence>MDEDGHPAPEQRVVTRHRRRRVAPERRKRVAVAFMTYTCVSRCNSCNSRRIKCSGERPCAQCERGGRTCHYPDAVEMVSIPRAELDDLLRARSSDTEAGSQPRPPAARQLVELGQTARRLGPLTAASDGPSPLEVLTPDEGRLLHDPDGTARYFGESSGANFLNHVKEFMMTLQPLVTGVVVHEGTTFLRSVGSYQTHDSRPLGLLPVDSSWLPTRTEMTLLLTEFRYFLQDGNNDFPSGGIFYWGHVPVTPGDPDRADLESNGKLALLHMLFAISVRLGSGAGWEEQGHRTSRAFYSRARSLLGNPLDMMASSESEVPVLLLIALYFLEMNRRDAAYMALSATLHLAVMYGAHTTWDCDEEKKRMFWTAFILDTWLSSWLGRPPSMTETAIRIQLPQHVAGLPDPAGITAHIKLARISRYVTFEIYRIAPSDQSAATTLQHVEKALEMLKDWNASLPQKLHLDYENLPQDRACCVLHLAFNQEIILTTRPIFFIAVKKAVADRYISSQPSQMSQVSQVSQLYQGTGDHPHAGIIQQIVTTARNNLRLSRWVRDLSPRQRLLHHEAHAVFNAAVIVLLQQLAFPNPSIDEQKERGEIQMAIEIFEREAASGNNFGLDCARVLQDLTFLVRRVHDQTTTRAQAQSFYDNLESDSDVP</sequence>